<protein>
    <recommendedName>
        <fullName evidence="3">Peptidase C39-like domain-containing protein</fullName>
    </recommendedName>
</protein>
<evidence type="ECO:0000313" key="2">
    <source>
        <dbReference type="Proteomes" id="UP001230986"/>
    </source>
</evidence>
<accession>A0ABT7LZY4</accession>
<dbReference type="RefSeq" id="WP_284476006.1">
    <property type="nucleotide sequence ID" value="NZ_JASVEJ010000034.1"/>
</dbReference>
<comment type="caution">
    <text evidence="1">The sequence shown here is derived from an EMBL/GenBank/DDBJ whole genome shotgun (WGS) entry which is preliminary data.</text>
</comment>
<keyword evidence="2" id="KW-1185">Reference proteome</keyword>
<evidence type="ECO:0000313" key="1">
    <source>
        <dbReference type="EMBL" id="MDL5057568.1"/>
    </source>
</evidence>
<dbReference type="EMBL" id="JASVEJ010000034">
    <property type="protein sequence ID" value="MDL5057568.1"/>
    <property type="molecule type" value="Genomic_DNA"/>
</dbReference>
<dbReference type="Proteomes" id="UP001230986">
    <property type="component" value="Unassembled WGS sequence"/>
</dbReference>
<sequence>MTQNPFPNRLYLLAPWDLPIEQPLNETDRVKLGQTLQQFLQILDQNCDSRSDPCENRIALAALDRELASLDLGTLQPAPIPSTQTPLKPWEVSDFDNYFNVSHVQSSESPTCVVWSLLMTYQIFLKLQCDSEPFDLTQTERLKAGMKSHAFLLARVFNLSLENRS</sequence>
<name>A0ABT7LZY4_9CYAN</name>
<evidence type="ECO:0008006" key="3">
    <source>
        <dbReference type="Google" id="ProtNLM"/>
    </source>
</evidence>
<proteinExistence type="predicted"/>
<organism evidence="1 2">
    <name type="scientific">Geitlerinema calcuttense NRMC-F 0142</name>
    <dbReference type="NCBI Taxonomy" id="2922238"/>
    <lineage>
        <taxon>Bacteria</taxon>
        <taxon>Bacillati</taxon>
        <taxon>Cyanobacteriota</taxon>
        <taxon>Cyanophyceae</taxon>
        <taxon>Geitlerinematales</taxon>
        <taxon>Geitlerinemataceae</taxon>
        <taxon>Geitlerinema</taxon>
    </lineage>
</organism>
<reference evidence="1 2" key="1">
    <citation type="submission" date="2023-06" db="EMBL/GenBank/DDBJ databases">
        <title>Whole genome sequence of Oscillatoria calcuttensis NRMC-F 0142.</title>
        <authorList>
            <person name="Shakena Fathima T."/>
            <person name="Muralitharan G."/>
            <person name="Thajuddin N."/>
        </authorList>
    </citation>
    <scope>NUCLEOTIDE SEQUENCE [LARGE SCALE GENOMIC DNA]</scope>
    <source>
        <strain evidence="1 2">NRMC-F 0142</strain>
    </source>
</reference>
<gene>
    <name evidence="1" type="ORF">QQ055_08880</name>
</gene>